<gene>
    <name evidence="2" type="ORF">N4S67_04845</name>
</gene>
<feature type="compositionally biased region" description="Basic and acidic residues" evidence="1">
    <location>
        <begin position="24"/>
        <end position="38"/>
    </location>
</feature>
<feature type="compositionally biased region" description="Basic and acidic residues" evidence="1">
    <location>
        <begin position="47"/>
        <end position="56"/>
    </location>
</feature>
<proteinExistence type="predicted"/>
<dbReference type="EMBL" id="JAODWD010000001">
    <property type="protein sequence ID" value="MCT7657741.1"/>
    <property type="molecule type" value="Genomic_DNA"/>
</dbReference>
<accession>A0ABT2M657</accession>
<organism evidence="2 3">
    <name type="scientific">Mycobacterium deserti</name>
    <dbReference type="NCBI Taxonomy" id="2978347"/>
    <lineage>
        <taxon>Bacteria</taxon>
        <taxon>Bacillati</taxon>
        <taxon>Actinomycetota</taxon>
        <taxon>Actinomycetes</taxon>
        <taxon>Mycobacteriales</taxon>
        <taxon>Mycobacteriaceae</taxon>
        <taxon>Mycobacterium</taxon>
    </lineage>
</organism>
<comment type="caution">
    <text evidence="2">The sequence shown here is derived from an EMBL/GenBank/DDBJ whole genome shotgun (WGS) entry which is preliminary data.</text>
</comment>
<keyword evidence="3" id="KW-1185">Reference proteome</keyword>
<evidence type="ECO:0000256" key="1">
    <source>
        <dbReference type="SAM" id="MobiDB-lite"/>
    </source>
</evidence>
<name>A0ABT2M657_9MYCO</name>
<evidence type="ECO:0000313" key="3">
    <source>
        <dbReference type="Proteomes" id="UP001206639"/>
    </source>
</evidence>
<dbReference type="Proteomes" id="UP001206639">
    <property type="component" value="Unassembled WGS sequence"/>
</dbReference>
<reference evidence="3" key="1">
    <citation type="submission" date="2023-07" db="EMBL/GenBank/DDBJ databases">
        <authorList>
            <person name="Deng Y."/>
            <person name="Zhang Y.-Q."/>
        </authorList>
    </citation>
    <scope>NUCLEOTIDE SEQUENCE [LARGE SCALE GENOMIC DNA]</scope>
    <source>
        <strain evidence="3">CPCC 205710</strain>
    </source>
</reference>
<evidence type="ECO:0000313" key="2">
    <source>
        <dbReference type="EMBL" id="MCT7657741.1"/>
    </source>
</evidence>
<feature type="region of interest" description="Disordered" evidence="1">
    <location>
        <begin position="1"/>
        <end position="56"/>
    </location>
</feature>
<protein>
    <submittedName>
        <fullName evidence="2">Uncharacterized protein</fullName>
    </submittedName>
</protein>
<sequence>MPSQRVGMPCADRSIPEDASEATEDQRQLQDQLDHQNDDPEAPGGHQDQHQVADEY</sequence>